<dbReference type="Proteomes" id="UP000054010">
    <property type="component" value="Unassembled WGS sequence"/>
</dbReference>
<dbReference type="InterPro" id="IPR029069">
    <property type="entry name" value="HotDog_dom_sf"/>
</dbReference>
<feature type="domain" description="MaoC-like" evidence="1">
    <location>
        <begin position="195"/>
        <end position="274"/>
    </location>
</feature>
<dbReference type="eggNOG" id="COG2030">
    <property type="taxonomic scope" value="Bacteria"/>
</dbReference>
<dbReference type="Pfam" id="PF13452">
    <property type="entry name" value="FAS1_DH_region"/>
    <property type="match status" value="1"/>
</dbReference>
<feature type="domain" description="FAS1-like dehydratase" evidence="2">
    <location>
        <begin position="6"/>
        <end position="138"/>
    </location>
</feature>
<keyword evidence="4" id="KW-1185">Reference proteome</keyword>
<dbReference type="Pfam" id="PF01575">
    <property type="entry name" value="MaoC_dehydratas"/>
    <property type="match status" value="1"/>
</dbReference>
<dbReference type="STRING" id="765420.OSCT_3212"/>
<dbReference type="PANTHER" id="PTHR43437:SF3">
    <property type="entry name" value="HYDROXYACYL-THIOESTER DEHYDRATASE TYPE 2, MITOCHONDRIAL"/>
    <property type="match status" value="1"/>
</dbReference>
<dbReference type="AlphaFoldDB" id="E1IIR1"/>
<dbReference type="InterPro" id="IPR002539">
    <property type="entry name" value="MaoC-like_dom"/>
</dbReference>
<dbReference type="OrthoDB" id="160199at2"/>
<dbReference type="CDD" id="cd03441">
    <property type="entry name" value="R_hydratase_like"/>
    <property type="match status" value="1"/>
</dbReference>
<accession>E1IIR1</accession>
<sequence length="313" mass="33346">MISAEHLGRRFGPYVYPVERERISQLAAAVGELHPIYHDRAAAQSAGLPDLPAPPTLATCYGLWANVALLHELAEIHALLPRMLHGEQHYTYHTPVYAGDTLTATSEITSIVHKHGQTGPFDLLTLETQLVNQHGALAITDRLVAVVRPAYAPLYLPPLQPPQYSAATPLPGATVLPPVTEVAPGVALPTFHAPPLLAEDMLRYAAASLDYNPLHTDAEYAHSLGMEGVIAHGMLVMGQMARLATALGGPLGLRSFNVRFLGPTHPGDTLGFGGMISAVDSAASPQRVEAELWAMTSDATPRARGVVQVALAE</sequence>
<gene>
    <name evidence="3" type="ORF">OSCT_3212</name>
</gene>
<comment type="caution">
    <text evidence="3">The sequence shown here is derived from an EMBL/GenBank/DDBJ whole genome shotgun (WGS) entry which is preliminary data.</text>
</comment>
<dbReference type="InterPro" id="IPR050965">
    <property type="entry name" value="UPF0336/Enoyl-CoA_hydratase"/>
</dbReference>
<proteinExistence type="predicted"/>
<dbReference type="InterPro" id="IPR039569">
    <property type="entry name" value="FAS1-like_DH_region"/>
</dbReference>
<dbReference type="HOGENOM" id="CLU_888072_0_0_0"/>
<dbReference type="EMBL" id="ADVR01000142">
    <property type="protein sequence ID" value="EFO78917.1"/>
    <property type="molecule type" value="Genomic_DNA"/>
</dbReference>
<dbReference type="GO" id="GO:0006633">
    <property type="term" value="P:fatty acid biosynthetic process"/>
    <property type="evidence" value="ECO:0007669"/>
    <property type="project" value="TreeGrafter"/>
</dbReference>
<dbReference type="GO" id="GO:0019171">
    <property type="term" value="F:(3R)-hydroxyacyl-[acyl-carrier-protein] dehydratase activity"/>
    <property type="evidence" value="ECO:0007669"/>
    <property type="project" value="TreeGrafter"/>
</dbReference>
<organism evidence="3 4">
    <name type="scientific">Oscillochloris trichoides DG-6</name>
    <dbReference type="NCBI Taxonomy" id="765420"/>
    <lineage>
        <taxon>Bacteria</taxon>
        <taxon>Bacillati</taxon>
        <taxon>Chloroflexota</taxon>
        <taxon>Chloroflexia</taxon>
        <taxon>Chloroflexales</taxon>
        <taxon>Chloroflexineae</taxon>
        <taxon>Oscillochloridaceae</taxon>
        <taxon>Oscillochloris</taxon>
    </lineage>
</organism>
<evidence type="ECO:0000259" key="2">
    <source>
        <dbReference type="Pfam" id="PF13452"/>
    </source>
</evidence>
<dbReference type="Gene3D" id="3.10.129.10">
    <property type="entry name" value="Hotdog Thioesterase"/>
    <property type="match status" value="2"/>
</dbReference>
<reference evidence="3 4" key="1">
    <citation type="journal article" date="2011" name="J. Bacteriol.">
        <title>Draft genome sequence of the anoxygenic filamentous phototrophic bacterium Oscillochloris trichoides subsp. DG-6.</title>
        <authorList>
            <person name="Kuznetsov B.B."/>
            <person name="Ivanovsky R.N."/>
            <person name="Keppen O.I."/>
            <person name="Sukhacheva M.V."/>
            <person name="Bumazhkin B.K."/>
            <person name="Patutina E.O."/>
            <person name="Beletsky A.V."/>
            <person name="Mardanov A.V."/>
            <person name="Baslerov R.V."/>
            <person name="Panteleeva A.N."/>
            <person name="Kolganova T.V."/>
            <person name="Ravin N.V."/>
            <person name="Skryabin K.G."/>
        </authorList>
    </citation>
    <scope>NUCLEOTIDE SEQUENCE [LARGE SCALE GENOMIC DNA]</scope>
    <source>
        <strain evidence="3 4">DG-6</strain>
    </source>
</reference>
<evidence type="ECO:0000313" key="3">
    <source>
        <dbReference type="EMBL" id="EFO78917.1"/>
    </source>
</evidence>
<evidence type="ECO:0000259" key="1">
    <source>
        <dbReference type="Pfam" id="PF01575"/>
    </source>
</evidence>
<evidence type="ECO:0000313" key="4">
    <source>
        <dbReference type="Proteomes" id="UP000054010"/>
    </source>
</evidence>
<name>E1IIR1_9CHLR</name>
<protein>
    <submittedName>
        <fullName evidence="3">MaoC domain protein dehydratase</fullName>
    </submittedName>
</protein>
<dbReference type="PANTHER" id="PTHR43437">
    <property type="entry name" value="HYDROXYACYL-THIOESTER DEHYDRATASE TYPE 2, MITOCHONDRIAL-RELATED"/>
    <property type="match status" value="1"/>
</dbReference>
<dbReference type="SUPFAM" id="SSF54637">
    <property type="entry name" value="Thioesterase/thiol ester dehydrase-isomerase"/>
    <property type="match status" value="2"/>
</dbReference>